<gene>
    <name evidence="1" type="ORF">BaRGS_00018378</name>
</gene>
<name>A0ABD0KT38_9CAEN</name>
<evidence type="ECO:0000313" key="2">
    <source>
        <dbReference type="Proteomes" id="UP001519460"/>
    </source>
</evidence>
<dbReference type="EMBL" id="JACVVK020000127">
    <property type="protein sequence ID" value="KAK7490399.1"/>
    <property type="molecule type" value="Genomic_DNA"/>
</dbReference>
<dbReference type="AlphaFoldDB" id="A0ABD0KT38"/>
<feature type="non-terminal residue" evidence="1">
    <location>
        <position position="1"/>
    </location>
</feature>
<proteinExistence type="predicted"/>
<evidence type="ECO:0000313" key="1">
    <source>
        <dbReference type="EMBL" id="KAK7490399.1"/>
    </source>
</evidence>
<dbReference type="Proteomes" id="UP001519460">
    <property type="component" value="Unassembled WGS sequence"/>
</dbReference>
<keyword evidence="2" id="KW-1185">Reference proteome</keyword>
<sequence>RIARLRWGGGRGERMNMIALGFGVLKSNTYDDQLQMLRCLWTEVIGPNNASDVGYRIFGRILHPSVVSNRTRFPLRNRFPGNNQSPRDVLSVSATTLRTDHSELQFALASKQIAAM</sequence>
<comment type="caution">
    <text evidence="1">The sequence shown here is derived from an EMBL/GenBank/DDBJ whole genome shotgun (WGS) entry which is preliminary data.</text>
</comment>
<reference evidence="1 2" key="1">
    <citation type="journal article" date="2023" name="Sci. Data">
        <title>Genome assembly of the Korean intertidal mud-creeper Batillaria attramentaria.</title>
        <authorList>
            <person name="Patra A.K."/>
            <person name="Ho P.T."/>
            <person name="Jun S."/>
            <person name="Lee S.J."/>
            <person name="Kim Y."/>
            <person name="Won Y.J."/>
        </authorList>
    </citation>
    <scope>NUCLEOTIDE SEQUENCE [LARGE SCALE GENOMIC DNA]</scope>
    <source>
        <strain evidence="1">Wonlab-2016</strain>
    </source>
</reference>
<accession>A0ABD0KT38</accession>
<organism evidence="1 2">
    <name type="scientific">Batillaria attramentaria</name>
    <dbReference type="NCBI Taxonomy" id="370345"/>
    <lineage>
        <taxon>Eukaryota</taxon>
        <taxon>Metazoa</taxon>
        <taxon>Spiralia</taxon>
        <taxon>Lophotrochozoa</taxon>
        <taxon>Mollusca</taxon>
        <taxon>Gastropoda</taxon>
        <taxon>Caenogastropoda</taxon>
        <taxon>Sorbeoconcha</taxon>
        <taxon>Cerithioidea</taxon>
        <taxon>Batillariidae</taxon>
        <taxon>Batillaria</taxon>
    </lineage>
</organism>
<feature type="non-terminal residue" evidence="1">
    <location>
        <position position="116"/>
    </location>
</feature>
<protein>
    <submittedName>
        <fullName evidence="1">Uncharacterized protein</fullName>
    </submittedName>
</protein>